<dbReference type="EMBL" id="UYWY01000761">
    <property type="protein sequence ID" value="VDM25564.1"/>
    <property type="molecule type" value="Genomic_DNA"/>
</dbReference>
<dbReference type="InterPro" id="IPR016024">
    <property type="entry name" value="ARM-type_fold"/>
</dbReference>
<dbReference type="SMART" id="SM01126">
    <property type="entry name" value="DDE_Tnp_IS1595"/>
    <property type="match status" value="1"/>
</dbReference>
<protein>
    <submittedName>
        <fullName evidence="4">MADF domain-containing protein</fullName>
    </submittedName>
</protein>
<evidence type="ECO:0000259" key="1">
    <source>
        <dbReference type="PROSITE" id="PS51029"/>
    </source>
</evidence>
<organism evidence="3 4">
    <name type="scientific">Toxocara canis</name>
    <name type="common">Canine roundworm</name>
    <dbReference type="NCBI Taxonomy" id="6265"/>
    <lineage>
        <taxon>Eukaryota</taxon>
        <taxon>Metazoa</taxon>
        <taxon>Ecdysozoa</taxon>
        <taxon>Nematoda</taxon>
        <taxon>Chromadorea</taxon>
        <taxon>Rhabditida</taxon>
        <taxon>Spirurina</taxon>
        <taxon>Ascaridomorpha</taxon>
        <taxon>Ascaridoidea</taxon>
        <taxon>Toxocaridae</taxon>
        <taxon>Toxocara</taxon>
    </lineage>
</organism>
<dbReference type="SUPFAM" id="SSF48371">
    <property type="entry name" value="ARM repeat"/>
    <property type="match status" value="1"/>
</dbReference>
<dbReference type="Pfam" id="PF10545">
    <property type="entry name" value="MADF_DNA_bdg"/>
    <property type="match status" value="1"/>
</dbReference>
<dbReference type="InterPro" id="IPR006578">
    <property type="entry name" value="MADF-dom"/>
</dbReference>
<gene>
    <name evidence="2" type="ORF">TCNE_LOCUS1150</name>
</gene>
<accession>A0A183TY30</accession>
<proteinExistence type="predicted"/>
<evidence type="ECO:0000313" key="3">
    <source>
        <dbReference type="Proteomes" id="UP000050794"/>
    </source>
</evidence>
<dbReference type="PANTHER" id="PTHR47163">
    <property type="entry name" value="DDE_TNP_IS1595 DOMAIN-CONTAINING PROTEIN"/>
    <property type="match status" value="1"/>
</dbReference>
<sequence>MDVAEEGLEARWSTEARVMLINEVRARPALWAISQQSKRRDPTVAELRRQIAKLISAKFGFSVTSEDVVQQWKYLNRHHKNYLRNRGRFENDGPIKQHKHPIFRYARHMRFLEDRQCFSNDDEQSVASGGGQLVQQEAETFAWSASSNGVANEWEKDSPILIETTDMRQECLSVAKDNVETKIVSSDVSGRWTAEDLMEQMDTKMDDDEPSSSVDDENDEIGRMVASALRRAEMHDTTIAQQLRNGITKLLAEVEEKLMSINCDDDDNDDDDDDDDDDEVEVQFEAEPACLSHCVTVSHTPQIPRSPADEYIADVRIPRHSLTRSLLEMDFPRKDPTLESFFEILNDKVALDEFMVVMKLMPHSALIGDRRVHHGTCVLSENCEGQMYTAMRKGRPAYRCNRCGKIRSMGHGDIHDRQGRSFFYRMDGCGRPHTAIKREAVLWIVYCTGRDMPSADITRLADSKFRVSKATIIDWQKNLRELMRKELQSRPPLGGPEREVEIDEWLISCKTEEGYGNRDRGPWILGMVDTITKECRFVTVARRDAETVVPIIQKHIAEGTTIISGDKRRSCMGIGAISSMFYRQLASDESSSFVDPENNSSTTWRTLQTRINRTSPALVPGYLALQWWLSVNGKEVTTDPFLRLCDLIAKYYPQ</sequence>
<dbReference type="InterPro" id="IPR024445">
    <property type="entry name" value="Tnp_ISXO2-like"/>
</dbReference>
<evidence type="ECO:0000313" key="2">
    <source>
        <dbReference type="EMBL" id="VDM25564.1"/>
    </source>
</evidence>
<dbReference type="InterPro" id="IPR053164">
    <property type="entry name" value="IS1016-like_transposase"/>
</dbReference>
<reference evidence="4" key="1">
    <citation type="submission" date="2016-06" db="UniProtKB">
        <authorList>
            <consortium name="WormBaseParasite"/>
        </authorList>
    </citation>
    <scope>IDENTIFICATION</scope>
</reference>
<dbReference type="WBParaSite" id="TCNE_0000114901-mRNA-1">
    <property type="protein sequence ID" value="TCNE_0000114901-mRNA-1"/>
    <property type="gene ID" value="TCNE_0000114901"/>
</dbReference>
<dbReference type="PANTHER" id="PTHR47163:SF3">
    <property type="entry name" value="PROTEIN CBG18017"/>
    <property type="match status" value="1"/>
</dbReference>
<keyword evidence="3" id="KW-1185">Reference proteome</keyword>
<dbReference type="PROSITE" id="PS51029">
    <property type="entry name" value="MADF"/>
    <property type="match status" value="1"/>
</dbReference>
<dbReference type="Proteomes" id="UP000050794">
    <property type="component" value="Unassembled WGS sequence"/>
</dbReference>
<dbReference type="AlphaFoldDB" id="A0A183TY30"/>
<feature type="domain" description="MADF" evidence="1">
    <location>
        <begin position="19"/>
        <end position="117"/>
    </location>
</feature>
<name>A0A183TY30_TOXCA</name>
<reference evidence="2 3" key="2">
    <citation type="submission" date="2018-11" db="EMBL/GenBank/DDBJ databases">
        <authorList>
            <consortium name="Pathogen Informatics"/>
        </authorList>
    </citation>
    <scope>NUCLEOTIDE SEQUENCE [LARGE SCALE GENOMIC DNA]</scope>
</reference>
<evidence type="ECO:0000313" key="4">
    <source>
        <dbReference type="WBParaSite" id="TCNE_0000114901-mRNA-1"/>
    </source>
</evidence>